<dbReference type="Proteomes" id="UP000253941">
    <property type="component" value="Unassembled WGS sequence"/>
</dbReference>
<dbReference type="InterPro" id="IPR012349">
    <property type="entry name" value="Split_barrel_FMN-bd"/>
</dbReference>
<keyword evidence="2" id="KW-1185">Reference proteome</keyword>
<dbReference type="Pfam" id="PF04299">
    <property type="entry name" value="FMN_bind_2"/>
    <property type="match status" value="1"/>
</dbReference>
<dbReference type="PANTHER" id="PTHR35802">
    <property type="entry name" value="PROTEASE SYNTHASE AND SPORULATION PROTEIN PAI 2"/>
    <property type="match status" value="1"/>
</dbReference>
<dbReference type="EMBL" id="QPMH01000015">
    <property type="protein sequence ID" value="RDD61145.1"/>
    <property type="molecule type" value="Genomic_DNA"/>
</dbReference>
<dbReference type="PIRSF" id="PIRSF010372">
    <property type="entry name" value="PaiB"/>
    <property type="match status" value="1"/>
</dbReference>
<reference evidence="1 2" key="1">
    <citation type="submission" date="2018-07" db="EMBL/GenBank/DDBJ databases">
        <title>Venubactetium sediminum gen. nov., sp. nov., isolated from a marine solar saltern.</title>
        <authorList>
            <person name="Wang S."/>
        </authorList>
    </citation>
    <scope>NUCLEOTIDE SEQUENCE [LARGE SCALE GENOMIC DNA]</scope>
    <source>
        <strain evidence="1 2">WD2A32</strain>
    </source>
</reference>
<comment type="caution">
    <text evidence="1">The sequence shown here is derived from an EMBL/GenBank/DDBJ whole genome shotgun (WGS) entry which is preliminary data.</text>
</comment>
<sequence length="214" mass="23032">MHIPKLFELKSTEAIARILREHRFGLLVTTDAAGAPNATPLPFVYEGDGSGGRLLAHVSAANPQAEELRRMAANGQPALAVFQGPHNYASPTWYGPGNHPPTWNYLAVHVSGVPDIVEDPAEVDDMLARMTAQEEATREPSWVPENLPMEVRDKLRPALLAFTMPLTKVEAKAKLGQNKPTAARDGLRAGLAAEGTAEADALLAWMEALDAEAV</sequence>
<dbReference type="PANTHER" id="PTHR35802:SF1">
    <property type="entry name" value="PROTEASE SYNTHASE AND SPORULATION PROTEIN PAI 2"/>
    <property type="match status" value="1"/>
</dbReference>
<organism evidence="1 2">
    <name type="scientific">Ferruginivarius sediminum</name>
    <dbReference type="NCBI Taxonomy" id="2661937"/>
    <lineage>
        <taxon>Bacteria</taxon>
        <taxon>Pseudomonadati</taxon>
        <taxon>Pseudomonadota</taxon>
        <taxon>Alphaproteobacteria</taxon>
        <taxon>Rhodospirillales</taxon>
        <taxon>Rhodospirillaceae</taxon>
        <taxon>Ferruginivarius</taxon>
    </lineage>
</organism>
<dbReference type="SUPFAM" id="SSF50475">
    <property type="entry name" value="FMN-binding split barrel"/>
    <property type="match status" value="1"/>
</dbReference>
<proteinExistence type="predicted"/>
<name>A0A369T9U0_9PROT</name>
<evidence type="ECO:0000313" key="2">
    <source>
        <dbReference type="Proteomes" id="UP000253941"/>
    </source>
</evidence>
<evidence type="ECO:0000313" key="1">
    <source>
        <dbReference type="EMBL" id="RDD61145.1"/>
    </source>
</evidence>
<dbReference type="RefSeq" id="WP_114582973.1">
    <property type="nucleotide sequence ID" value="NZ_QPMH01000015.1"/>
</dbReference>
<dbReference type="InterPro" id="IPR007396">
    <property type="entry name" value="TR_PAI2-type"/>
</dbReference>
<accession>A0A369T9U0</accession>
<protein>
    <submittedName>
        <fullName evidence="1">FMN-binding negative transcriptional regulator</fullName>
    </submittedName>
</protein>
<dbReference type="AlphaFoldDB" id="A0A369T9U0"/>
<gene>
    <name evidence="1" type="ORF">DRB17_14735</name>
</gene>
<dbReference type="Gene3D" id="2.30.110.10">
    <property type="entry name" value="Electron Transport, Fmn-binding Protein, Chain A"/>
    <property type="match status" value="1"/>
</dbReference>